<name>A0AAN7SVZ3_9EURO</name>
<proteinExistence type="predicted"/>
<reference evidence="2 3" key="1">
    <citation type="submission" date="2023-08" db="EMBL/GenBank/DDBJ databases">
        <title>Black Yeasts Isolated from many extreme environments.</title>
        <authorList>
            <person name="Coleine C."/>
            <person name="Stajich J.E."/>
            <person name="Selbmann L."/>
        </authorList>
    </citation>
    <scope>NUCLEOTIDE SEQUENCE [LARGE SCALE GENOMIC DNA]</scope>
    <source>
        <strain evidence="2 3">CCFEE 5910</strain>
    </source>
</reference>
<comment type="caution">
    <text evidence="2">The sequence shown here is derived from an EMBL/GenBank/DDBJ whole genome shotgun (WGS) entry which is preliminary data.</text>
</comment>
<dbReference type="Gene3D" id="1.25.40.10">
    <property type="entry name" value="Tetratricopeptide repeat domain"/>
    <property type="match status" value="1"/>
</dbReference>
<accession>A0AAN7SVZ3</accession>
<dbReference type="Proteomes" id="UP001309876">
    <property type="component" value="Unassembled WGS sequence"/>
</dbReference>
<keyword evidence="3" id="KW-1185">Reference proteome</keyword>
<feature type="repeat" description="PPR" evidence="1">
    <location>
        <begin position="20"/>
        <end position="54"/>
    </location>
</feature>
<dbReference type="InterPro" id="IPR011990">
    <property type="entry name" value="TPR-like_helical_dom_sf"/>
</dbReference>
<sequence length="143" mass="16308">MSTALEVFQYMLEKDLCRPTARTWSILICGFLRHEQRDQAKEIFDLMQLHGFTIQNVCEEYVPWGVSLETLDQRKEDVLNEQSMPDGTDLSWIGESPGLSADAQSTPQLKFWEAIAMEDMLPDPMEPQLAIAATVMCYQSLCV</sequence>
<evidence type="ECO:0008006" key="4">
    <source>
        <dbReference type="Google" id="ProtNLM"/>
    </source>
</evidence>
<evidence type="ECO:0000313" key="3">
    <source>
        <dbReference type="Proteomes" id="UP001309876"/>
    </source>
</evidence>
<dbReference type="AlphaFoldDB" id="A0AAN7SVZ3"/>
<dbReference type="PROSITE" id="PS51375">
    <property type="entry name" value="PPR"/>
    <property type="match status" value="1"/>
</dbReference>
<dbReference type="Pfam" id="PF01535">
    <property type="entry name" value="PPR"/>
    <property type="match status" value="1"/>
</dbReference>
<dbReference type="EMBL" id="JAVRRJ010000007">
    <property type="protein sequence ID" value="KAK5083007.1"/>
    <property type="molecule type" value="Genomic_DNA"/>
</dbReference>
<dbReference type="InterPro" id="IPR002885">
    <property type="entry name" value="PPR_rpt"/>
</dbReference>
<dbReference type="NCBIfam" id="TIGR00756">
    <property type="entry name" value="PPR"/>
    <property type="match status" value="1"/>
</dbReference>
<evidence type="ECO:0000313" key="2">
    <source>
        <dbReference type="EMBL" id="KAK5083007.1"/>
    </source>
</evidence>
<organism evidence="2 3">
    <name type="scientific">Lithohypha guttulata</name>
    <dbReference type="NCBI Taxonomy" id="1690604"/>
    <lineage>
        <taxon>Eukaryota</taxon>
        <taxon>Fungi</taxon>
        <taxon>Dikarya</taxon>
        <taxon>Ascomycota</taxon>
        <taxon>Pezizomycotina</taxon>
        <taxon>Eurotiomycetes</taxon>
        <taxon>Chaetothyriomycetidae</taxon>
        <taxon>Chaetothyriales</taxon>
        <taxon>Trichomeriaceae</taxon>
        <taxon>Lithohypha</taxon>
    </lineage>
</organism>
<gene>
    <name evidence="2" type="ORF">LTR05_006889</name>
</gene>
<protein>
    <recommendedName>
        <fullName evidence="4">Pentatricopeptide repeat-containing protein</fullName>
    </recommendedName>
</protein>
<evidence type="ECO:0000256" key="1">
    <source>
        <dbReference type="PROSITE-ProRule" id="PRU00708"/>
    </source>
</evidence>